<dbReference type="Proteomes" id="UP001499863">
    <property type="component" value="Unassembled WGS sequence"/>
</dbReference>
<evidence type="ECO:0000313" key="1">
    <source>
        <dbReference type="EMBL" id="GAA1382394.1"/>
    </source>
</evidence>
<keyword evidence="2" id="KW-1185">Reference proteome</keyword>
<dbReference type="Gene3D" id="2.40.350.10">
    <property type="entry name" value="SO1590-like"/>
    <property type="match status" value="1"/>
</dbReference>
<dbReference type="EMBL" id="BAAAKJ010000007">
    <property type="protein sequence ID" value="GAA1382394.1"/>
    <property type="molecule type" value="Genomic_DNA"/>
</dbReference>
<organism evidence="1 2">
    <name type="scientific">Kitasatospora putterlickiae</name>
    <dbReference type="NCBI Taxonomy" id="221725"/>
    <lineage>
        <taxon>Bacteria</taxon>
        <taxon>Bacillati</taxon>
        <taxon>Actinomycetota</taxon>
        <taxon>Actinomycetes</taxon>
        <taxon>Kitasatosporales</taxon>
        <taxon>Streptomycetaceae</taxon>
        <taxon>Kitasatospora</taxon>
    </lineage>
</organism>
<dbReference type="SUPFAM" id="SSF159238">
    <property type="entry name" value="SO1590-like"/>
    <property type="match status" value="1"/>
</dbReference>
<gene>
    <name evidence="1" type="ORF">GCM10009639_01510</name>
</gene>
<dbReference type="InterPro" id="IPR023159">
    <property type="entry name" value="SO1590-like_sf"/>
</dbReference>
<name>A0ABP4IAA6_9ACTN</name>
<evidence type="ECO:0000313" key="2">
    <source>
        <dbReference type="Proteomes" id="UP001499863"/>
    </source>
</evidence>
<evidence type="ECO:0008006" key="3">
    <source>
        <dbReference type="Google" id="ProtNLM"/>
    </source>
</evidence>
<dbReference type="RefSeq" id="WP_344323126.1">
    <property type="nucleotide sequence ID" value="NZ_BAAAKJ010000007.1"/>
</dbReference>
<protein>
    <recommendedName>
        <fullName evidence="3">DUF3224 domain-containing protein</fullName>
    </recommendedName>
</protein>
<proteinExistence type="predicted"/>
<reference evidence="2" key="1">
    <citation type="journal article" date="2019" name="Int. J. Syst. Evol. Microbiol.">
        <title>The Global Catalogue of Microorganisms (GCM) 10K type strain sequencing project: providing services to taxonomists for standard genome sequencing and annotation.</title>
        <authorList>
            <consortium name="The Broad Institute Genomics Platform"/>
            <consortium name="The Broad Institute Genome Sequencing Center for Infectious Disease"/>
            <person name="Wu L."/>
            <person name="Ma J."/>
        </authorList>
    </citation>
    <scope>NUCLEOTIDE SEQUENCE [LARGE SCALE GENOMIC DNA]</scope>
    <source>
        <strain evidence="2">JCM 12393</strain>
    </source>
</reference>
<sequence length="137" mass="14345">MSASTTVTGGFSYADWTETSIGPTEARPRLARASVVNAFTGGIEAAATVCEYVFVYATEKTGTFTGLQQLTGRLDGRTGGFVVEERGTFAEDGTVSCAFEVVPGTATGELTGLRGTGGYLYHPGESPVPYTFTYELG</sequence>
<dbReference type="Pfam" id="PF11528">
    <property type="entry name" value="DUF3224"/>
    <property type="match status" value="1"/>
</dbReference>
<accession>A0ABP4IAA6</accession>
<dbReference type="InterPro" id="IPR021607">
    <property type="entry name" value="DUF3224"/>
</dbReference>
<comment type="caution">
    <text evidence="1">The sequence shown here is derived from an EMBL/GenBank/DDBJ whole genome shotgun (WGS) entry which is preliminary data.</text>
</comment>